<proteinExistence type="predicted"/>
<gene>
    <name evidence="1" type="primary">RvY_03117-1</name>
    <name evidence="1" type="synonym">RvY_03117.1</name>
    <name evidence="1" type="ORF">RvY_03117</name>
</gene>
<dbReference type="AlphaFoldDB" id="A0A1D1USP6"/>
<accession>A0A1D1USP6</accession>
<evidence type="ECO:0000313" key="2">
    <source>
        <dbReference type="Proteomes" id="UP000186922"/>
    </source>
</evidence>
<reference evidence="1 2" key="1">
    <citation type="journal article" date="2016" name="Nat. Commun.">
        <title>Extremotolerant tardigrade genome and improved radiotolerance of human cultured cells by tardigrade-unique protein.</title>
        <authorList>
            <person name="Hashimoto T."/>
            <person name="Horikawa D.D."/>
            <person name="Saito Y."/>
            <person name="Kuwahara H."/>
            <person name="Kozuka-Hata H."/>
            <person name="Shin-I T."/>
            <person name="Minakuchi Y."/>
            <person name="Ohishi K."/>
            <person name="Motoyama A."/>
            <person name="Aizu T."/>
            <person name="Enomoto A."/>
            <person name="Kondo K."/>
            <person name="Tanaka S."/>
            <person name="Hara Y."/>
            <person name="Koshikawa S."/>
            <person name="Sagara H."/>
            <person name="Miura T."/>
            <person name="Yokobori S."/>
            <person name="Miyagawa K."/>
            <person name="Suzuki Y."/>
            <person name="Kubo T."/>
            <person name="Oyama M."/>
            <person name="Kohara Y."/>
            <person name="Fujiyama A."/>
            <person name="Arakawa K."/>
            <person name="Katayama T."/>
            <person name="Toyoda A."/>
            <person name="Kunieda T."/>
        </authorList>
    </citation>
    <scope>NUCLEOTIDE SEQUENCE [LARGE SCALE GENOMIC DNA]</scope>
    <source>
        <strain evidence="1 2">YOKOZUNA-1</strain>
    </source>
</reference>
<dbReference type="Proteomes" id="UP000186922">
    <property type="component" value="Unassembled WGS sequence"/>
</dbReference>
<dbReference type="EMBL" id="BDGG01000001">
    <property type="protein sequence ID" value="GAU90742.1"/>
    <property type="molecule type" value="Genomic_DNA"/>
</dbReference>
<name>A0A1D1USP6_RAMVA</name>
<comment type="caution">
    <text evidence="1">The sequence shown here is derived from an EMBL/GenBank/DDBJ whole genome shotgun (WGS) entry which is preliminary data.</text>
</comment>
<organism evidence="1 2">
    <name type="scientific">Ramazzottius varieornatus</name>
    <name type="common">Water bear</name>
    <name type="synonym">Tardigrade</name>
    <dbReference type="NCBI Taxonomy" id="947166"/>
    <lineage>
        <taxon>Eukaryota</taxon>
        <taxon>Metazoa</taxon>
        <taxon>Ecdysozoa</taxon>
        <taxon>Tardigrada</taxon>
        <taxon>Eutardigrada</taxon>
        <taxon>Parachela</taxon>
        <taxon>Hypsibioidea</taxon>
        <taxon>Ramazzottiidae</taxon>
        <taxon>Ramazzottius</taxon>
    </lineage>
</organism>
<evidence type="ECO:0000313" key="1">
    <source>
        <dbReference type="EMBL" id="GAU90742.1"/>
    </source>
</evidence>
<protein>
    <submittedName>
        <fullName evidence="1">Uncharacterized protein</fullName>
    </submittedName>
</protein>
<keyword evidence="2" id="KW-1185">Reference proteome</keyword>
<sequence>MQEEVVCYQRILPSVLRLGQTTPVQEYRAVIHGLCLVGMICFGQRFPTAAGKYSEEVSSQHQTQRDGNNRQLEGILINAYKVRAGVFARGSHIMKKELPGRSRTQSKEFVLAPVSIAPASCTLLDTTLSSFAHIAMNLLKDPLFSPSAIDLLTIGTFKKYLKSLNFSALKWSKDHLDHRLLIV</sequence>